<evidence type="ECO:0000256" key="9">
    <source>
        <dbReference type="ARBA" id="ARBA00022777"/>
    </source>
</evidence>
<comment type="subcellular location">
    <subcellularLocation>
        <location evidence="1">Preautophagosomal structure membrane</location>
        <topology evidence="1">Peripheral membrane protein</topology>
    </subcellularLocation>
</comment>
<feature type="compositionally biased region" description="Low complexity" evidence="16">
    <location>
        <begin position="650"/>
        <end position="659"/>
    </location>
</feature>
<dbReference type="GO" id="GO:0005524">
    <property type="term" value="F:ATP binding"/>
    <property type="evidence" value="ECO:0007669"/>
    <property type="project" value="UniProtKB-UniRule"/>
</dbReference>
<dbReference type="SMART" id="SM00240">
    <property type="entry name" value="FHA"/>
    <property type="match status" value="1"/>
</dbReference>
<gene>
    <name evidence="19" type="ORF">B0A52_02396</name>
</gene>
<feature type="region of interest" description="Disordered" evidence="16">
    <location>
        <begin position="797"/>
        <end position="841"/>
    </location>
</feature>
<dbReference type="PANTHER" id="PTHR24348">
    <property type="entry name" value="SERINE/THREONINE-PROTEIN KINASE UNC-51-RELATED"/>
    <property type="match status" value="1"/>
</dbReference>
<keyword evidence="10 15" id="KW-0067">ATP-binding</keyword>
<dbReference type="SUPFAM" id="SSF56112">
    <property type="entry name" value="Protein kinase-like (PK-like)"/>
    <property type="match status" value="1"/>
</dbReference>
<protein>
    <recommendedName>
        <fullName evidence="4">Serine/threonine-protein kinase ATG1</fullName>
        <ecNumber evidence="3">2.7.11.1</ecNumber>
    </recommendedName>
    <alternativeName>
        <fullName evidence="12">Autophagy-related protein 1</fullName>
    </alternativeName>
    <alternativeName>
        <fullName evidence="5">Serine/threonine-protein kinase atg1</fullName>
    </alternativeName>
</protein>
<keyword evidence="6" id="KW-0723">Serine/threonine-protein kinase</keyword>
<name>A0A438NCV9_EXOME</name>
<dbReference type="GO" id="GO:0004674">
    <property type="term" value="F:protein serine/threonine kinase activity"/>
    <property type="evidence" value="ECO:0007669"/>
    <property type="project" value="UniProtKB-KW"/>
</dbReference>
<dbReference type="EMBL" id="NAJM01000007">
    <property type="protein sequence ID" value="RVX73508.1"/>
    <property type="molecule type" value="Genomic_DNA"/>
</dbReference>
<evidence type="ECO:0000256" key="16">
    <source>
        <dbReference type="SAM" id="MobiDB-lite"/>
    </source>
</evidence>
<dbReference type="InterPro" id="IPR008271">
    <property type="entry name" value="Ser/Thr_kinase_AS"/>
</dbReference>
<dbReference type="Pfam" id="PF00498">
    <property type="entry name" value="FHA"/>
    <property type="match status" value="1"/>
</dbReference>
<dbReference type="AlphaFoldDB" id="A0A438NCV9"/>
<reference evidence="19 20" key="1">
    <citation type="submission" date="2017-03" db="EMBL/GenBank/DDBJ databases">
        <title>Genomes of endolithic fungi from Antarctica.</title>
        <authorList>
            <person name="Coleine C."/>
            <person name="Masonjones S."/>
            <person name="Stajich J.E."/>
        </authorList>
    </citation>
    <scope>NUCLEOTIDE SEQUENCE [LARGE SCALE GENOMIC DNA]</scope>
    <source>
        <strain evidence="19 20">CCFEE 6314</strain>
    </source>
</reference>
<evidence type="ECO:0000313" key="20">
    <source>
        <dbReference type="Proteomes" id="UP000288859"/>
    </source>
</evidence>
<dbReference type="InterPro" id="IPR000719">
    <property type="entry name" value="Prot_kinase_dom"/>
</dbReference>
<dbReference type="GO" id="GO:0005829">
    <property type="term" value="C:cytosol"/>
    <property type="evidence" value="ECO:0007669"/>
    <property type="project" value="TreeGrafter"/>
</dbReference>
<dbReference type="PROSITE" id="PS50006">
    <property type="entry name" value="FHA_DOMAIN"/>
    <property type="match status" value="1"/>
</dbReference>
<dbReference type="GO" id="GO:0005776">
    <property type="term" value="C:autophagosome"/>
    <property type="evidence" value="ECO:0007669"/>
    <property type="project" value="TreeGrafter"/>
</dbReference>
<keyword evidence="9" id="KW-0418">Kinase</keyword>
<dbReference type="Proteomes" id="UP000288859">
    <property type="component" value="Unassembled WGS sequence"/>
</dbReference>
<evidence type="ECO:0000256" key="8">
    <source>
        <dbReference type="ARBA" id="ARBA00022741"/>
    </source>
</evidence>
<keyword evidence="8 15" id="KW-0547">Nucleotide-binding</keyword>
<dbReference type="Gene3D" id="1.10.510.10">
    <property type="entry name" value="Transferase(Phosphotransferase) domain 1"/>
    <property type="match status" value="1"/>
</dbReference>
<proteinExistence type="inferred from homology"/>
<dbReference type="PROSITE" id="PS00107">
    <property type="entry name" value="PROTEIN_KINASE_ATP"/>
    <property type="match status" value="1"/>
</dbReference>
<dbReference type="VEuPathDB" id="FungiDB:PV10_06500"/>
<dbReference type="InterPro" id="IPR008984">
    <property type="entry name" value="SMAD_FHA_dom_sf"/>
</dbReference>
<feature type="binding site" evidence="15">
    <location>
        <position position="351"/>
    </location>
    <ligand>
        <name>ATP</name>
        <dbReference type="ChEBI" id="CHEBI:30616"/>
    </ligand>
</feature>
<dbReference type="GO" id="GO:0000045">
    <property type="term" value="P:autophagosome assembly"/>
    <property type="evidence" value="ECO:0007669"/>
    <property type="project" value="TreeGrafter"/>
</dbReference>
<sequence length="1116" mass="124866">MSLSAWDVLKNILADRRSGNHHVPQVMDPRQFWEQAKSSFPREPFTGFVNRSDPRAPHAEDLVLPPFRSIDRGISSVFMMDRLSQPTLNATQPVEDPRRRGTNLSNVSDVDATDVICLLHPNSPAAFDGVKANLVIAPQHILQNDDLDDITEDDVDFNPLYQQPRDIALRMSSEVRNPKDGYRFGRLRSTCDIVLTSNPDEALVSKTHFKIFVNSQGSLMLQDLSTNGTIVDDIHLTTRKRKEDKKVQTATTVLKNGSIISVVAGRSRDEVKFMVRIPNRGDKEDEYEENLRRYLAARGSVAQFASMRESSYGNHWNGGSLYNFTGMLGKGAFATVYRVQTKKEGDVYAAKELDKRRFIKNGVLDMKFDSELNIMKNLSHPNIVNYVDCQNYQHWIYILMEYVPHGELAEELRRRGRIPEDEVQQITRQILHALDYLHRQNITHRDIKPDNILIASREPLVVKLSDFGLSKCVNDQETFLKTFCGTLLYCAPEVYPDYGHYANGPTKRRRLGELTSKPLPSPYDQSVDMWSFGAVIFHMLCGKPPILGRGDDRGAQMLNNIMTKDVDFLPLKQVGVSPDGIDFIARLLQRTPHLRPKEAQCLRHPWLRHVEDNVVYDNVEDNLEEMSADAGLADDDLIDSDLVANLAQLTSQPTSSQSPDRPSKKPRRDFAMETMAREVGYPALPSLSQCSGPELAHAIQTIPEERLFGEVTPSLLRSSGIFGHNLPPVAAANVPEFGDRIEQVSLNGFVTHEDIESPPQDASDNGQPLQHTPAVADAHPQDQTASAARLLGQLNMASPDAEPSDGGTTDTTNPVSPLIRELTPSNVDNHSGAGGAANDTSEPLFTRRIDLGLVTDSENFAAEIRARDASRAERFRTVTQTFHGNAGGRIYTSPANTAVTLDARTGYQARVTNSTSAVIDESRKVPVREEVKEDTGGFLKPPKRFGKLISMPGSLANITINLETRLTSWGRGIDCTVPFADRKDTRIPKYALKVTFWAPGMEKHLERGGNWMDLSGIRTLLSTSASRNILVNGVELRKESADGQAALFGQIFTGDIITIFDDQNGQFLKFRVEITFGDSARQRPDEEGPFRIQEERQHHQRVMKERESMRISRIEN</sequence>
<feature type="region of interest" description="Disordered" evidence="16">
    <location>
        <begin position="1096"/>
        <end position="1116"/>
    </location>
</feature>
<keyword evidence="11" id="KW-0072">Autophagy</keyword>
<dbReference type="EC" id="2.7.11.1" evidence="3"/>
<evidence type="ECO:0000256" key="10">
    <source>
        <dbReference type="ARBA" id="ARBA00022840"/>
    </source>
</evidence>
<evidence type="ECO:0000256" key="11">
    <source>
        <dbReference type="ARBA" id="ARBA00023006"/>
    </source>
</evidence>
<comment type="similarity">
    <text evidence="2">Belongs to the protein kinase superfamily. CAMK Ser/Thr protein kinase family. CHEK2 subfamily.</text>
</comment>
<dbReference type="PROSITE" id="PS50011">
    <property type="entry name" value="PROTEIN_KINASE_DOM"/>
    <property type="match status" value="1"/>
</dbReference>
<comment type="catalytic activity">
    <reaction evidence="14">
        <text>L-seryl-[protein] + ATP = O-phospho-L-seryl-[protein] + ADP + H(+)</text>
        <dbReference type="Rhea" id="RHEA:17989"/>
        <dbReference type="Rhea" id="RHEA-COMP:9863"/>
        <dbReference type="Rhea" id="RHEA-COMP:11604"/>
        <dbReference type="ChEBI" id="CHEBI:15378"/>
        <dbReference type="ChEBI" id="CHEBI:29999"/>
        <dbReference type="ChEBI" id="CHEBI:30616"/>
        <dbReference type="ChEBI" id="CHEBI:83421"/>
        <dbReference type="ChEBI" id="CHEBI:456216"/>
        <dbReference type="EC" id="2.7.11.1"/>
    </reaction>
</comment>
<dbReference type="SMART" id="SM00220">
    <property type="entry name" value="S_TKc"/>
    <property type="match status" value="1"/>
</dbReference>
<dbReference type="Gene3D" id="2.60.200.20">
    <property type="match status" value="1"/>
</dbReference>
<comment type="caution">
    <text evidence="19">The sequence shown here is derived from an EMBL/GenBank/DDBJ whole genome shotgun (WGS) entry which is preliminary data.</text>
</comment>
<evidence type="ECO:0000256" key="4">
    <source>
        <dbReference type="ARBA" id="ARBA00018572"/>
    </source>
</evidence>
<feature type="domain" description="Protein kinase" evidence="18">
    <location>
        <begin position="322"/>
        <end position="607"/>
    </location>
</feature>
<dbReference type="PROSITE" id="PS00108">
    <property type="entry name" value="PROTEIN_KINASE_ST"/>
    <property type="match status" value="1"/>
</dbReference>
<dbReference type="Pfam" id="PF00069">
    <property type="entry name" value="Pkinase"/>
    <property type="match status" value="1"/>
</dbReference>
<dbReference type="GO" id="GO:0010506">
    <property type="term" value="P:regulation of autophagy"/>
    <property type="evidence" value="ECO:0007669"/>
    <property type="project" value="InterPro"/>
</dbReference>
<evidence type="ECO:0000256" key="14">
    <source>
        <dbReference type="ARBA" id="ARBA00048679"/>
    </source>
</evidence>
<evidence type="ECO:0000256" key="5">
    <source>
        <dbReference type="ARBA" id="ARBA00019599"/>
    </source>
</evidence>
<evidence type="ECO:0000256" key="12">
    <source>
        <dbReference type="ARBA" id="ARBA00030237"/>
    </source>
</evidence>
<evidence type="ECO:0000259" key="18">
    <source>
        <dbReference type="PROSITE" id="PS50011"/>
    </source>
</evidence>
<feature type="region of interest" description="Disordered" evidence="16">
    <location>
        <begin position="753"/>
        <end position="783"/>
    </location>
</feature>
<dbReference type="GO" id="GO:0034045">
    <property type="term" value="C:phagophore assembly site membrane"/>
    <property type="evidence" value="ECO:0007669"/>
    <property type="project" value="UniProtKB-SubCell"/>
</dbReference>
<evidence type="ECO:0000256" key="13">
    <source>
        <dbReference type="ARBA" id="ARBA00047899"/>
    </source>
</evidence>
<dbReference type="SUPFAM" id="SSF49879">
    <property type="entry name" value="SMAD/FHA domain"/>
    <property type="match status" value="1"/>
</dbReference>
<evidence type="ECO:0000256" key="2">
    <source>
        <dbReference type="ARBA" id="ARBA00005575"/>
    </source>
</evidence>
<dbReference type="InterPro" id="IPR011009">
    <property type="entry name" value="Kinase-like_dom_sf"/>
</dbReference>
<dbReference type="PANTHER" id="PTHR24348:SF22">
    <property type="entry name" value="NON-SPECIFIC SERINE_THREONINE PROTEIN KINASE"/>
    <property type="match status" value="1"/>
</dbReference>
<dbReference type="InterPro" id="IPR045269">
    <property type="entry name" value="Atg1-like"/>
</dbReference>
<evidence type="ECO:0000256" key="6">
    <source>
        <dbReference type="ARBA" id="ARBA00022527"/>
    </source>
</evidence>
<keyword evidence="7" id="KW-0808">Transferase</keyword>
<feature type="region of interest" description="Disordered" evidence="16">
    <location>
        <begin position="648"/>
        <end position="667"/>
    </location>
</feature>
<evidence type="ECO:0000256" key="15">
    <source>
        <dbReference type="PROSITE-ProRule" id="PRU10141"/>
    </source>
</evidence>
<evidence type="ECO:0000256" key="3">
    <source>
        <dbReference type="ARBA" id="ARBA00012513"/>
    </source>
</evidence>
<feature type="compositionally biased region" description="Polar residues" evidence="16">
    <location>
        <begin position="760"/>
        <end position="770"/>
    </location>
</feature>
<accession>A0A438NCV9</accession>
<feature type="domain" description="FHA" evidence="17">
    <location>
        <begin position="182"/>
        <end position="236"/>
    </location>
</feature>
<evidence type="ECO:0000256" key="1">
    <source>
        <dbReference type="ARBA" id="ARBA00004623"/>
    </source>
</evidence>
<organism evidence="19 20">
    <name type="scientific">Exophiala mesophila</name>
    <name type="common">Black yeast-like fungus</name>
    <dbReference type="NCBI Taxonomy" id="212818"/>
    <lineage>
        <taxon>Eukaryota</taxon>
        <taxon>Fungi</taxon>
        <taxon>Dikarya</taxon>
        <taxon>Ascomycota</taxon>
        <taxon>Pezizomycotina</taxon>
        <taxon>Eurotiomycetes</taxon>
        <taxon>Chaetothyriomycetidae</taxon>
        <taxon>Chaetothyriales</taxon>
        <taxon>Herpotrichiellaceae</taxon>
        <taxon>Exophiala</taxon>
    </lineage>
</organism>
<evidence type="ECO:0000256" key="7">
    <source>
        <dbReference type="ARBA" id="ARBA00022679"/>
    </source>
</evidence>
<evidence type="ECO:0000259" key="17">
    <source>
        <dbReference type="PROSITE" id="PS50006"/>
    </source>
</evidence>
<comment type="catalytic activity">
    <reaction evidence="13">
        <text>L-threonyl-[protein] + ATP = O-phospho-L-threonyl-[protein] + ADP + H(+)</text>
        <dbReference type="Rhea" id="RHEA:46608"/>
        <dbReference type="Rhea" id="RHEA-COMP:11060"/>
        <dbReference type="Rhea" id="RHEA-COMP:11605"/>
        <dbReference type="ChEBI" id="CHEBI:15378"/>
        <dbReference type="ChEBI" id="CHEBI:30013"/>
        <dbReference type="ChEBI" id="CHEBI:30616"/>
        <dbReference type="ChEBI" id="CHEBI:61977"/>
        <dbReference type="ChEBI" id="CHEBI:456216"/>
        <dbReference type="EC" id="2.7.11.1"/>
    </reaction>
</comment>
<evidence type="ECO:0000313" key="19">
    <source>
        <dbReference type="EMBL" id="RVX73508.1"/>
    </source>
</evidence>
<dbReference type="InterPro" id="IPR000253">
    <property type="entry name" value="FHA_dom"/>
</dbReference>
<dbReference type="OrthoDB" id="504170at2759"/>
<feature type="compositionally biased region" description="Polar residues" evidence="16">
    <location>
        <begin position="806"/>
        <end position="815"/>
    </location>
</feature>
<dbReference type="FunFam" id="3.30.200.20:FF:000470">
    <property type="entry name" value="Serine/threonine-protein kinase RAD53"/>
    <property type="match status" value="1"/>
</dbReference>
<dbReference type="InterPro" id="IPR017441">
    <property type="entry name" value="Protein_kinase_ATP_BS"/>
</dbReference>